<evidence type="ECO:0000256" key="10">
    <source>
        <dbReference type="SAM" id="MobiDB-lite"/>
    </source>
</evidence>
<dbReference type="SUPFAM" id="SSF50182">
    <property type="entry name" value="Sm-like ribonucleoproteins"/>
    <property type="match status" value="1"/>
</dbReference>
<evidence type="ECO:0000256" key="9">
    <source>
        <dbReference type="SAM" id="Coils"/>
    </source>
</evidence>
<dbReference type="GO" id="GO:0000956">
    <property type="term" value="P:nuclear-transcribed mRNA catabolic process"/>
    <property type="evidence" value="ECO:0007669"/>
    <property type="project" value="InterPro"/>
</dbReference>
<dbReference type="InterPro" id="IPR010920">
    <property type="entry name" value="LSM_dom_sf"/>
</dbReference>
<dbReference type="PANTHER" id="PTHR23338">
    <property type="entry name" value="SMALL NUCLEAR RIBONUCLEOPROTEIN SM"/>
    <property type="match status" value="1"/>
</dbReference>
<evidence type="ECO:0000256" key="5">
    <source>
        <dbReference type="ARBA" id="ARBA00022884"/>
    </source>
</evidence>
<dbReference type="RefSeq" id="XP_012337952.1">
    <property type="nucleotide sequence ID" value="XM_012482529.1"/>
</dbReference>
<evidence type="ECO:0000313" key="13">
    <source>
        <dbReference type="Proteomes" id="UP000054561"/>
    </source>
</evidence>
<keyword evidence="7" id="KW-0539">Nucleus</keyword>
<dbReference type="GO" id="GO:0000398">
    <property type="term" value="P:mRNA splicing, via spliceosome"/>
    <property type="evidence" value="ECO:0007669"/>
    <property type="project" value="InterPro"/>
</dbReference>
<dbReference type="InterPro" id="IPR001163">
    <property type="entry name" value="Sm_dom_euk/arc"/>
</dbReference>
<dbReference type="SMART" id="SM00651">
    <property type="entry name" value="Sm"/>
    <property type="match status" value="1"/>
</dbReference>
<evidence type="ECO:0000256" key="3">
    <source>
        <dbReference type="ARBA" id="ARBA00022664"/>
    </source>
</evidence>
<dbReference type="InterPro" id="IPR034101">
    <property type="entry name" value="Lsm4"/>
</dbReference>
<comment type="similarity">
    <text evidence="2">Belongs to the snRNP Sm proteins family.</text>
</comment>
<feature type="region of interest" description="Disordered" evidence="10">
    <location>
        <begin position="263"/>
        <end position="301"/>
    </location>
</feature>
<proteinExistence type="inferred from homology"/>
<dbReference type="OrthoDB" id="386301at2759"/>
<protein>
    <recommendedName>
        <fullName evidence="11">Sm domain-containing protein</fullName>
    </recommendedName>
</protein>
<evidence type="ECO:0000256" key="2">
    <source>
        <dbReference type="ARBA" id="ARBA00006850"/>
    </source>
</evidence>
<keyword evidence="9" id="KW-0175">Coiled coil</keyword>
<gene>
    <name evidence="12" type="ORF">AK88_04925</name>
</gene>
<evidence type="ECO:0000256" key="8">
    <source>
        <dbReference type="ARBA" id="ARBA00023274"/>
    </source>
</evidence>
<organism evidence="12 13">
    <name type="scientific">Plasmodium fragile</name>
    <dbReference type="NCBI Taxonomy" id="5857"/>
    <lineage>
        <taxon>Eukaryota</taxon>
        <taxon>Sar</taxon>
        <taxon>Alveolata</taxon>
        <taxon>Apicomplexa</taxon>
        <taxon>Aconoidasida</taxon>
        <taxon>Haemosporida</taxon>
        <taxon>Plasmodiidae</taxon>
        <taxon>Plasmodium</taxon>
        <taxon>Plasmodium (Plasmodium)</taxon>
    </lineage>
</organism>
<evidence type="ECO:0000256" key="4">
    <source>
        <dbReference type="ARBA" id="ARBA00022728"/>
    </source>
</evidence>
<feature type="compositionally biased region" description="Basic residues" evidence="10">
    <location>
        <begin position="266"/>
        <end position="279"/>
    </location>
</feature>
<dbReference type="PROSITE" id="PS52002">
    <property type="entry name" value="SM"/>
    <property type="match status" value="1"/>
</dbReference>
<dbReference type="Gene3D" id="2.30.30.100">
    <property type="match status" value="1"/>
</dbReference>
<feature type="coiled-coil region" evidence="9">
    <location>
        <begin position="45"/>
        <end position="129"/>
    </location>
</feature>
<dbReference type="VEuPathDB" id="PlasmoDB:AK88_04925"/>
<keyword evidence="6" id="KW-0508">mRNA splicing</keyword>
<evidence type="ECO:0000256" key="7">
    <source>
        <dbReference type="ARBA" id="ARBA00023242"/>
    </source>
</evidence>
<evidence type="ECO:0000259" key="11">
    <source>
        <dbReference type="PROSITE" id="PS52002"/>
    </source>
</evidence>
<name>A0A0D9QF42_PLAFR</name>
<dbReference type="GO" id="GO:0005681">
    <property type="term" value="C:spliceosomal complex"/>
    <property type="evidence" value="ECO:0007669"/>
    <property type="project" value="UniProtKB-KW"/>
</dbReference>
<evidence type="ECO:0000256" key="6">
    <source>
        <dbReference type="ARBA" id="ARBA00023187"/>
    </source>
</evidence>
<sequence length="301" mass="35358">MADSYENDEDVLQMIQQIKKITKESKRKFENEIDYLVEDTKSNLLTHVDEEKNSIKKEAEEKLNNYRENLIKYEKGINEKRRHYLKLKSDLATVVNNYKKRMKDFNMETENFKQTYERDKKELEDLEDREWSELNTHCVELLSKTKSNMCATKNETNKKLRKIVFFLREVKRISTMVFPLTLLKCSQNQPVMVELKNGETYSGFLVFCDRFMNLHMKNIICTSKDGDKFWKISECYVRGNSVKYIRVQDEAIDQAIEETNEQKARNIGRGRGGRGRGRGPGRGTDNRGGRGGQMRGGRRGF</sequence>
<dbReference type="InterPro" id="IPR027141">
    <property type="entry name" value="LSm4/Sm_D1/D3"/>
</dbReference>
<evidence type="ECO:0000313" key="12">
    <source>
        <dbReference type="EMBL" id="KJP85452.1"/>
    </source>
</evidence>
<dbReference type="CDD" id="cd01723">
    <property type="entry name" value="LSm4"/>
    <property type="match status" value="1"/>
</dbReference>
<dbReference type="InterPro" id="IPR047575">
    <property type="entry name" value="Sm"/>
</dbReference>
<dbReference type="GeneID" id="24270239"/>
<dbReference type="FunFam" id="2.30.30.100:FF:000048">
    <property type="entry name" value="U6 snRNA-associated Sm-like protein LSm4"/>
    <property type="match status" value="1"/>
</dbReference>
<keyword evidence="3" id="KW-0507">mRNA processing</keyword>
<keyword evidence="8" id="KW-0687">Ribonucleoprotein</keyword>
<dbReference type="Pfam" id="PF01423">
    <property type="entry name" value="LSM"/>
    <property type="match status" value="1"/>
</dbReference>
<accession>A0A0D9QF42</accession>
<dbReference type="AlphaFoldDB" id="A0A0D9QF42"/>
<reference evidence="12 13" key="1">
    <citation type="submission" date="2014-03" db="EMBL/GenBank/DDBJ databases">
        <title>The Genome Sequence of Plasmodium fragile nilgiri.</title>
        <authorList>
            <consortium name="The Broad Institute Genomics Platform"/>
            <consortium name="The Broad Institute Genome Sequencing Center for Infectious Disease"/>
            <person name="Neafsey D."/>
            <person name="Duraisingh M."/>
            <person name="Young S.K."/>
            <person name="Zeng Q."/>
            <person name="Gargeya S."/>
            <person name="Abouelleil A."/>
            <person name="Alvarado L."/>
            <person name="Chapman S.B."/>
            <person name="Gainer-Dewar J."/>
            <person name="Goldberg J."/>
            <person name="Griggs A."/>
            <person name="Gujja S."/>
            <person name="Hansen M."/>
            <person name="Howarth C."/>
            <person name="Imamovic A."/>
            <person name="Larimer J."/>
            <person name="Pearson M."/>
            <person name="Poon T.W."/>
            <person name="Priest M."/>
            <person name="Roberts A."/>
            <person name="Saif S."/>
            <person name="Shea T."/>
            <person name="Sykes S."/>
            <person name="Wortman J."/>
            <person name="Nusbaum C."/>
            <person name="Birren B."/>
        </authorList>
    </citation>
    <scope>NUCLEOTIDE SEQUENCE [LARGE SCALE GENOMIC DNA]</scope>
    <source>
        <strain evidence="13">nilgiri</strain>
    </source>
</reference>
<comment type="subcellular location">
    <subcellularLocation>
        <location evidence="1">Nucleus</location>
    </subcellularLocation>
</comment>
<dbReference type="EMBL" id="KQ001725">
    <property type="protein sequence ID" value="KJP85452.1"/>
    <property type="molecule type" value="Genomic_DNA"/>
</dbReference>
<evidence type="ECO:0000256" key="1">
    <source>
        <dbReference type="ARBA" id="ARBA00004123"/>
    </source>
</evidence>
<dbReference type="GO" id="GO:0003723">
    <property type="term" value="F:RNA binding"/>
    <property type="evidence" value="ECO:0007669"/>
    <property type="project" value="UniProtKB-KW"/>
</dbReference>
<dbReference type="Proteomes" id="UP000054561">
    <property type="component" value="Unassembled WGS sequence"/>
</dbReference>
<feature type="domain" description="Sm" evidence="11">
    <location>
        <begin position="178"/>
        <end position="251"/>
    </location>
</feature>
<keyword evidence="5" id="KW-0694">RNA-binding</keyword>
<keyword evidence="13" id="KW-1185">Reference proteome</keyword>
<keyword evidence="4" id="KW-0747">Spliceosome</keyword>